<dbReference type="PIRSF" id="PIRSF005646">
    <property type="entry name" value="FwdB"/>
    <property type="match status" value="1"/>
</dbReference>
<dbReference type="GO" id="GO:0016020">
    <property type="term" value="C:membrane"/>
    <property type="evidence" value="ECO:0007669"/>
    <property type="project" value="TreeGrafter"/>
</dbReference>
<dbReference type="SUPFAM" id="SSF53706">
    <property type="entry name" value="Formate dehydrogenase/DMSO reductase, domains 1-3"/>
    <property type="match status" value="1"/>
</dbReference>
<evidence type="ECO:0000313" key="4">
    <source>
        <dbReference type="EMBL" id="ADP77951.1"/>
    </source>
</evidence>
<dbReference type="GO" id="GO:0019386">
    <property type="term" value="P:methanogenesis, from carbon dioxide"/>
    <property type="evidence" value="ECO:0007669"/>
    <property type="project" value="UniProtKB-UniRule"/>
</dbReference>
<dbReference type="InterPro" id="IPR050123">
    <property type="entry name" value="Prok_molybdopt-oxidoreductase"/>
</dbReference>
<dbReference type="AlphaFoldDB" id="E3GWI6"/>
<evidence type="ECO:0000256" key="1">
    <source>
        <dbReference type="ARBA" id="ARBA00023002"/>
    </source>
</evidence>
<comment type="similarity">
    <text evidence="2">Belongs to the FwdB family.</text>
</comment>
<dbReference type="Gene3D" id="3.40.228.10">
    <property type="entry name" value="Dimethylsulfoxide Reductase, domain 2"/>
    <property type="match status" value="2"/>
</dbReference>
<keyword evidence="2" id="KW-0484">Methanogenesis</keyword>
<gene>
    <name evidence="4" type="ordered locus">Mfer_1165</name>
</gene>
<evidence type="ECO:0000259" key="3">
    <source>
        <dbReference type="Pfam" id="PF00384"/>
    </source>
</evidence>
<dbReference type="GO" id="GO:0022904">
    <property type="term" value="P:respiratory electron transport chain"/>
    <property type="evidence" value="ECO:0007669"/>
    <property type="project" value="TreeGrafter"/>
</dbReference>
<accession>E3GWI6</accession>
<dbReference type="EC" id="1.2.7.12" evidence="2"/>
<dbReference type="EMBL" id="CP002278">
    <property type="protein sequence ID" value="ADP77951.1"/>
    <property type="molecule type" value="Genomic_DNA"/>
</dbReference>
<dbReference type="KEGG" id="mfv:Mfer_1165"/>
<protein>
    <recommendedName>
        <fullName evidence="2">formylmethanofuran dehydrogenase subunit B</fullName>
        <ecNumber evidence="2">1.2.7.12</ecNumber>
    </recommendedName>
</protein>
<dbReference type="InterPro" id="IPR006656">
    <property type="entry name" value="Mopterin_OxRdtase"/>
</dbReference>
<reference evidence="4 5" key="1">
    <citation type="journal article" date="2010" name="Stand. Genomic Sci.">
        <title>Complete genome sequence of Methanothermus fervidus type strain (V24S).</title>
        <authorList>
            <person name="Anderson I."/>
            <person name="Djao O.D."/>
            <person name="Misra M."/>
            <person name="Chertkov O."/>
            <person name="Nolan M."/>
            <person name="Lucas S."/>
            <person name="Lapidus A."/>
            <person name="Del Rio T.G."/>
            <person name="Tice H."/>
            <person name="Cheng J.F."/>
            <person name="Tapia R."/>
            <person name="Han C."/>
            <person name="Goodwin L."/>
            <person name="Pitluck S."/>
            <person name="Liolios K."/>
            <person name="Ivanova N."/>
            <person name="Mavromatis K."/>
            <person name="Mikhailova N."/>
            <person name="Pati A."/>
            <person name="Brambilla E."/>
            <person name="Chen A."/>
            <person name="Palaniappan K."/>
            <person name="Land M."/>
            <person name="Hauser L."/>
            <person name="Chang Y.J."/>
            <person name="Jeffries C.D."/>
            <person name="Sikorski J."/>
            <person name="Spring S."/>
            <person name="Rohde M."/>
            <person name="Eichinger K."/>
            <person name="Huber H."/>
            <person name="Wirth R."/>
            <person name="Goker M."/>
            <person name="Detter J.C."/>
            <person name="Woyke T."/>
            <person name="Bristow J."/>
            <person name="Eisen J.A."/>
            <person name="Markowitz V."/>
            <person name="Hugenholtz P."/>
            <person name="Klenk H.P."/>
            <person name="Kyrpides N.C."/>
        </authorList>
    </citation>
    <scope>NUCLEOTIDE SEQUENCE [LARGE SCALE GENOMIC DNA]</scope>
    <source>
        <strain evidence="5">ATCC 43054 / DSM 2088 / JCM 10308 / V24 S</strain>
    </source>
</reference>
<comment type="catalytic activity">
    <reaction evidence="2">
        <text>N-formylmethanofuran + 2 oxidized [2Fe-2S]-[ferredoxin] + H2O = methanofuran + 2 reduced [2Fe-2S]-[ferredoxin] + CO2 + H(+)</text>
        <dbReference type="Rhea" id="RHEA:19841"/>
        <dbReference type="Rhea" id="RHEA-COMP:10000"/>
        <dbReference type="Rhea" id="RHEA-COMP:10001"/>
        <dbReference type="ChEBI" id="CHEBI:15377"/>
        <dbReference type="ChEBI" id="CHEBI:15378"/>
        <dbReference type="ChEBI" id="CHEBI:16526"/>
        <dbReference type="ChEBI" id="CHEBI:33737"/>
        <dbReference type="ChEBI" id="CHEBI:33738"/>
        <dbReference type="ChEBI" id="CHEBI:57727"/>
        <dbReference type="ChEBI" id="CHEBI:58151"/>
    </reaction>
</comment>
<evidence type="ECO:0000313" key="5">
    <source>
        <dbReference type="Proteomes" id="UP000002315"/>
    </source>
</evidence>
<dbReference type="GO" id="GO:0018493">
    <property type="term" value="F:formylmethanofuran dehydrogenase activity"/>
    <property type="evidence" value="ECO:0007669"/>
    <property type="project" value="UniProtKB-UniRule"/>
</dbReference>
<feature type="domain" description="Molybdopterin oxidoreductase" evidence="3">
    <location>
        <begin position="49"/>
        <end position="413"/>
    </location>
</feature>
<organism evidence="4 5">
    <name type="scientific">Methanothermus fervidus (strain ATCC 43054 / DSM 2088 / JCM 10308 / V24 S)</name>
    <dbReference type="NCBI Taxonomy" id="523846"/>
    <lineage>
        <taxon>Archaea</taxon>
        <taxon>Methanobacteriati</taxon>
        <taxon>Methanobacteriota</taxon>
        <taxon>Methanomada group</taxon>
        <taxon>Methanobacteria</taxon>
        <taxon>Methanobacteriales</taxon>
        <taxon>Methanothermaceae</taxon>
        <taxon>Methanothermus</taxon>
    </lineage>
</organism>
<comment type="function">
    <text evidence="2">Catalyzes the reversible oxidation of CO(2) and methanofuran (MFR) to N-formylmethanofuran (CHO-MFR). This enzyme is oxygen-labile.</text>
</comment>
<dbReference type="PANTHER" id="PTHR43105:SF14">
    <property type="entry name" value="FORMATE DEHYDROGENASE H"/>
    <property type="match status" value="1"/>
</dbReference>
<keyword evidence="1 2" id="KW-0560">Oxidoreductase</keyword>
<dbReference type="Gene3D" id="3.30.200.210">
    <property type="match status" value="1"/>
</dbReference>
<comment type="pathway">
    <text evidence="2">One-carbon metabolism; methanogenesis from CO(2); 5,10-methenyl-5,6,7,8-tetrahydromethanopterin from CO(2): step 1/3.</text>
</comment>
<evidence type="ECO:0000256" key="2">
    <source>
        <dbReference type="PIRNR" id="PIRNR005646"/>
    </source>
</evidence>
<name>E3GWI6_METFV</name>
<dbReference type="PANTHER" id="PTHR43105">
    <property type="entry name" value="RESPIRATORY NITRATE REDUCTASE"/>
    <property type="match status" value="1"/>
</dbReference>
<dbReference type="Proteomes" id="UP000002315">
    <property type="component" value="Chromosome"/>
</dbReference>
<keyword evidence="5" id="KW-1185">Reference proteome</keyword>
<sequence length="437" mass="48540">MKVYKNITCPVCGGACDDIVVMYDGTSIKTRNACREGAAKFKEIVSPHRIRSPQLKTSNGKFKTVKWNEAIKKAAEILSEAKRPVLFLGSEMSIEAMAAGLELGEYINAVVDSNATICHGPTLMGIQEAGISAATAGEIKNRADVIIYWGANPMDSMPRHMSRYTTFMRGFFRERGRHDRTIITVDPRRTATAKASDIHLQLKPNSDYELFSAILTVVRGHEPHPFVEEVTGIPVETIKKVANIMMNAQFGAIYGGLGLASSEGKHRNLEMVLKLVAALNEHTKFTIGAIRGHCNVAGFNQLASWEYGFPFGVDFTRGYPRYNPGETTIVDLLRRKEVDALFVICSDLAAHLPYECVEYMKEIPVICIDISPCPTTLVADVIIPGVIDAMESSGTFYRFDNVPIYHRAFTSSPFPETKSNEHTIRQILETIKKIRKE</sequence>
<dbReference type="HOGENOM" id="CLU_034348_0_0_2"/>
<dbReference type="InterPro" id="IPR016457">
    <property type="entry name" value="Formylmethanofuran_DH_bsu"/>
</dbReference>
<dbReference type="NCBIfam" id="TIGR03129">
    <property type="entry name" value="one_C_dehyd_B"/>
    <property type="match status" value="1"/>
</dbReference>
<dbReference type="Pfam" id="PF00384">
    <property type="entry name" value="Molybdopterin"/>
    <property type="match status" value="1"/>
</dbReference>
<dbReference type="GO" id="GO:0003954">
    <property type="term" value="F:NADH dehydrogenase activity"/>
    <property type="evidence" value="ECO:0007669"/>
    <property type="project" value="TreeGrafter"/>
</dbReference>
<keyword evidence="2" id="KW-0712">Selenocysteine</keyword>
<dbReference type="CDD" id="cd02761">
    <property type="entry name" value="MopB_FmdB-FwdB"/>
    <property type="match status" value="1"/>
</dbReference>
<dbReference type="OrthoDB" id="23466at2157"/>
<dbReference type="STRING" id="523846.Mfer_1165"/>
<proteinExistence type="inferred from homology"/>
<dbReference type="Gene3D" id="3.40.50.740">
    <property type="match status" value="1"/>
</dbReference>